<feature type="chain" id="PRO_5008097086" evidence="2">
    <location>
        <begin position="25"/>
        <end position="337"/>
    </location>
</feature>
<dbReference type="PANTHER" id="PTHR33376:SF2">
    <property type="entry name" value="DICARBOXYLATE-BINDING PERIPLASMIC PROTEIN"/>
    <property type="match status" value="1"/>
</dbReference>
<accession>A0A178XP75</accession>
<name>A0A178XP75_9HYPH</name>
<dbReference type="Gene3D" id="3.40.190.170">
    <property type="entry name" value="Bacterial extracellular solute-binding protein, family 7"/>
    <property type="match status" value="1"/>
</dbReference>
<keyword evidence="4" id="KW-1185">Reference proteome</keyword>
<dbReference type="NCBIfam" id="TIGR00787">
    <property type="entry name" value="dctP"/>
    <property type="match status" value="1"/>
</dbReference>
<dbReference type="PANTHER" id="PTHR33376">
    <property type="match status" value="1"/>
</dbReference>
<evidence type="ECO:0000313" key="4">
    <source>
        <dbReference type="Proteomes" id="UP000094025"/>
    </source>
</evidence>
<gene>
    <name evidence="3" type="ORF">AU381_18715</name>
</gene>
<sequence>MRKTLMAMVTGLMLASVAPLSAGAEIHEQTIRFASAGAEGSPLVIGQRKFAEIVKEKSGGKIDVKVFPAGMLGGDLQSVTSLQGGLLQMSVMNAGLMASLAPDFAILDLPFLFESTKEADAVMDGEVGKTFAKELDEKNLVVLAYWELGFRNLTNSRRPVEKVDDIEGLKIRVVQSPIYLEMFQALGANAVPMPFPEVYTALETGTVDGQENPAPSILTAKLNEVQKYITLTRHTYNPMVLLFSKPLWEKLDQEEKDLLQAAASEAAAFQRQLSRDADQKAVDALAASGMTVTKLPPEEIARFREKTKPVAEKFAGAANPDLVKALNDTIQRVRAAN</sequence>
<dbReference type="InterPro" id="IPR004682">
    <property type="entry name" value="TRAP_DctP"/>
</dbReference>
<evidence type="ECO:0000256" key="2">
    <source>
        <dbReference type="SAM" id="SignalP"/>
    </source>
</evidence>
<proteinExistence type="predicted"/>
<dbReference type="PIRSF" id="PIRSF006470">
    <property type="entry name" value="DctB"/>
    <property type="match status" value="1"/>
</dbReference>
<dbReference type="AlphaFoldDB" id="A0A178XP75"/>
<protein>
    <submittedName>
        <fullName evidence="3">ABC transporter substrate-binding protein</fullName>
    </submittedName>
</protein>
<dbReference type="Pfam" id="PF03480">
    <property type="entry name" value="DctP"/>
    <property type="match status" value="1"/>
</dbReference>
<evidence type="ECO:0000313" key="3">
    <source>
        <dbReference type="EMBL" id="OAP36532.1"/>
    </source>
</evidence>
<keyword evidence="1 2" id="KW-0732">Signal</keyword>
<dbReference type="EMBL" id="LPUX01000064">
    <property type="protein sequence ID" value="OAP36532.1"/>
    <property type="molecule type" value="Genomic_DNA"/>
</dbReference>
<dbReference type="GO" id="GO:0030246">
    <property type="term" value="F:carbohydrate binding"/>
    <property type="evidence" value="ECO:0007669"/>
    <property type="project" value="TreeGrafter"/>
</dbReference>
<feature type="signal peptide" evidence="2">
    <location>
        <begin position="1"/>
        <end position="24"/>
    </location>
</feature>
<dbReference type="CDD" id="cd13679">
    <property type="entry name" value="PBP2_TRAP_YiaO_like"/>
    <property type="match status" value="1"/>
</dbReference>
<comment type="caution">
    <text evidence="3">The sequence shown here is derived from an EMBL/GenBank/DDBJ whole genome shotgun (WGS) entry which is preliminary data.</text>
</comment>
<dbReference type="STRING" id="1472378.AU381_18715"/>
<dbReference type="SUPFAM" id="SSF53850">
    <property type="entry name" value="Periplasmic binding protein-like II"/>
    <property type="match status" value="1"/>
</dbReference>
<dbReference type="NCBIfam" id="NF037995">
    <property type="entry name" value="TRAP_S1"/>
    <property type="match status" value="1"/>
</dbReference>
<dbReference type="RefSeq" id="WP_064243757.1">
    <property type="nucleotide sequence ID" value="NZ_LPUX01000064.1"/>
</dbReference>
<reference evidence="3 4" key="1">
    <citation type="journal article" date="2016" name="Int. J. Syst. Evol. Microbiol.">
        <title>Ensifer glycinis sp. nov., an novel rhizobial species associated with Glycine spp.</title>
        <authorList>
            <person name="Yan H."/>
            <person name="Yan J."/>
            <person name="Sui X.H."/>
            <person name="Wang E.T."/>
            <person name="Chen W.X."/>
            <person name="Zhang X.X."/>
            <person name="Chen W.F."/>
        </authorList>
    </citation>
    <scope>NUCLEOTIDE SEQUENCE [LARGE SCALE GENOMIC DNA]</scope>
    <source>
        <strain evidence="3 4">CCBAU 23380</strain>
    </source>
</reference>
<dbReference type="OrthoDB" id="9803763at2"/>
<evidence type="ECO:0000256" key="1">
    <source>
        <dbReference type="ARBA" id="ARBA00022729"/>
    </source>
</evidence>
<dbReference type="Proteomes" id="UP000094025">
    <property type="component" value="Unassembled WGS sequence"/>
</dbReference>
<dbReference type="GO" id="GO:0030288">
    <property type="term" value="C:outer membrane-bounded periplasmic space"/>
    <property type="evidence" value="ECO:0007669"/>
    <property type="project" value="InterPro"/>
</dbReference>
<dbReference type="GO" id="GO:0055085">
    <property type="term" value="P:transmembrane transport"/>
    <property type="evidence" value="ECO:0007669"/>
    <property type="project" value="InterPro"/>
</dbReference>
<dbReference type="InterPro" id="IPR018389">
    <property type="entry name" value="DctP_fam"/>
</dbReference>
<dbReference type="InterPro" id="IPR038404">
    <property type="entry name" value="TRAP_DctP_sf"/>
</dbReference>
<organism evidence="3 4">
    <name type="scientific">Sinorhizobium glycinis</name>
    <dbReference type="NCBI Taxonomy" id="1472378"/>
    <lineage>
        <taxon>Bacteria</taxon>
        <taxon>Pseudomonadati</taxon>
        <taxon>Pseudomonadota</taxon>
        <taxon>Alphaproteobacteria</taxon>
        <taxon>Hyphomicrobiales</taxon>
        <taxon>Rhizobiaceae</taxon>
        <taxon>Sinorhizobium/Ensifer group</taxon>
        <taxon>Sinorhizobium</taxon>
    </lineage>
</organism>